<dbReference type="Proteomes" id="UP000723463">
    <property type="component" value="Unassembled WGS sequence"/>
</dbReference>
<accession>A0A9P6EWM0</accession>
<feature type="compositionally biased region" description="Polar residues" evidence="1">
    <location>
        <begin position="19"/>
        <end position="29"/>
    </location>
</feature>
<reference evidence="2" key="1">
    <citation type="journal article" date="2020" name="Fungal Divers.">
        <title>Resolving the Mortierellaceae phylogeny through synthesis of multi-gene phylogenetics and phylogenomics.</title>
        <authorList>
            <person name="Vandepol N."/>
            <person name="Liber J."/>
            <person name="Desiro A."/>
            <person name="Na H."/>
            <person name="Kennedy M."/>
            <person name="Barry K."/>
            <person name="Grigoriev I.V."/>
            <person name="Miller A.N."/>
            <person name="O'Donnell K."/>
            <person name="Stajich J.E."/>
            <person name="Bonito G."/>
        </authorList>
    </citation>
    <scope>NUCLEOTIDE SEQUENCE</scope>
    <source>
        <strain evidence="2">NRRL 2591</strain>
    </source>
</reference>
<feature type="region of interest" description="Disordered" evidence="1">
    <location>
        <begin position="1"/>
        <end position="126"/>
    </location>
</feature>
<feature type="non-terminal residue" evidence="2">
    <location>
        <position position="460"/>
    </location>
</feature>
<dbReference type="EMBL" id="JAAAXW010000687">
    <property type="protein sequence ID" value="KAF9536490.1"/>
    <property type="molecule type" value="Genomic_DNA"/>
</dbReference>
<feature type="compositionally biased region" description="Acidic residues" evidence="1">
    <location>
        <begin position="102"/>
        <end position="123"/>
    </location>
</feature>
<sequence length="460" mass="50813">RKIVLGSNDQTRAKLNAQAVPTASSSNIPNECPASNPGRSTKESVQVGQKHPRDTLDDVGAVLPKTPRNKSPSPAPIPTESLDSPPEVNTFEQQRNPFLACQDDDEVEEEDDSTTADGEEENDVLLPDNTDQTYQFSAMLDGIDIAIGFQTLFTAVKKKTTYIYDIDQALARSGVILLDKEGSTIQKLHFGEKTIDQMREKALAKWQDIEATAENAPPNGSYQKLWAYLVTAIEEFPKTDSSKSYSESTAISSFIQPLCRAFMSMPNKRVILNFVDSTTASGRLRNGSSSRKEPDLALEVKDRTNKTICEVGIGEVTSHTQKGYKKKNAKDLVRVGLSLKDALDFIQDKYGVHDALLVGWQVIGQTMAIYLMFKCGNLYIMVHARDVTIPDNLTELGIISTQFKIWNDLRATIEQGLSPVLEAMVSGTGRMVGTISPLGSMYSRIETTRTPEFKTFLSRV</sequence>
<gene>
    <name evidence="2" type="ORF">EC957_010659</name>
</gene>
<evidence type="ECO:0000256" key="1">
    <source>
        <dbReference type="SAM" id="MobiDB-lite"/>
    </source>
</evidence>
<dbReference type="AlphaFoldDB" id="A0A9P6EWM0"/>
<name>A0A9P6EWM0_9FUNG</name>
<keyword evidence="3" id="KW-1185">Reference proteome</keyword>
<evidence type="ECO:0000313" key="2">
    <source>
        <dbReference type="EMBL" id="KAF9536490.1"/>
    </source>
</evidence>
<feature type="compositionally biased region" description="Polar residues" evidence="1">
    <location>
        <begin position="37"/>
        <end position="47"/>
    </location>
</feature>
<protein>
    <submittedName>
        <fullName evidence="2">Uncharacterized protein</fullName>
    </submittedName>
</protein>
<comment type="caution">
    <text evidence="2">The sequence shown here is derived from an EMBL/GenBank/DDBJ whole genome shotgun (WGS) entry which is preliminary data.</text>
</comment>
<proteinExistence type="predicted"/>
<evidence type="ECO:0000313" key="3">
    <source>
        <dbReference type="Proteomes" id="UP000723463"/>
    </source>
</evidence>
<organism evidence="2 3">
    <name type="scientific">Mortierella hygrophila</name>
    <dbReference type="NCBI Taxonomy" id="979708"/>
    <lineage>
        <taxon>Eukaryota</taxon>
        <taxon>Fungi</taxon>
        <taxon>Fungi incertae sedis</taxon>
        <taxon>Mucoromycota</taxon>
        <taxon>Mortierellomycotina</taxon>
        <taxon>Mortierellomycetes</taxon>
        <taxon>Mortierellales</taxon>
        <taxon>Mortierellaceae</taxon>
        <taxon>Mortierella</taxon>
    </lineage>
</organism>